<evidence type="ECO:0000256" key="1">
    <source>
        <dbReference type="ARBA" id="ARBA00002682"/>
    </source>
</evidence>
<accession>A0A4V6RHD8</accession>
<dbReference type="InterPro" id="IPR021771">
    <property type="entry name" value="Triacylglycerol_lipase_N"/>
</dbReference>
<dbReference type="Proteomes" id="UP000298138">
    <property type="component" value="Unassembled WGS sequence"/>
</dbReference>
<dbReference type="OrthoDB" id="15478at2759"/>
<comment type="function">
    <text evidence="7">Lipid hydrolase.</text>
</comment>
<gene>
    <name evidence="10" type="ORF">EX30DRAFT_359330</name>
</gene>
<feature type="compositionally biased region" description="Acidic residues" evidence="8">
    <location>
        <begin position="662"/>
        <end position="673"/>
    </location>
</feature>
<evidence type="ECO:0000256" key="8">
    <source>
        <dbReference type="SAM" id="MobiDB-lite"/>
    </source>
</evidence>
<feature type="active site" description="Proton acceptor" evidence="6">
    <location>
        <position position="456"/>
    </location>
</feature>
<dbReference type="GO" id="GO:0004806">
    <property type="term" value="F:triacylglycerol lipase activity"/>
    <property type="evidence" value="ECO:0007669"/>
    <property type="project" value="InterPro"/>
</dbReference>
<comment type="function">
    <text evidence="1">Probable lipid hydrolase.</text>
</comment>
<evidence type="ECO:0000259" key="9">
    <source>
        <dbReference type="PROSITE" id="PS51635"/>
    </source>
</evidence>
<keyword evidence="7" id="KW-0812">Transmembrane</keyword>
<keyword evidence="7" id="KW-1133">Transmembrane helix</keyword>
<dbReference type="Gene3D" id="3.40.1090.10">
    <property type="entry name" value="Cytosolic phospholipase A2 catalytic domain"/>
    <property type="match status" value="2"/>
</dbReference>
<keyword evidence="5 6" id="KW-0443">Lipid metabolism</keyword>
<dbReference type="Pfam" id="PF01734">
    <property type="entry name" value="Patatin"/>
    <property type="match status" value="1"/>
</dbReference>
<feature type="region of interest" description="Disordered" evidence="8">
    <location>
        <begin position="617"/>
        <end position="677"/>
    </location>
</feature>
<evidence type="ECO:0000313" key="10">
    <source>
        <dbReference type="EMBL" id="TGZ79935.1"/>
    </source>
</evidence>
<dbReference type="Pfam" id="PF11815">
    <property type="entry name" value="DUF3336"/>
    <property type="match status" value="1"/>
</dbReference>
<evidence type="ECO:0000256" key="4">
    <source>
        <dbReference type="ARBA" id="ARBA00022963"/>
    </source>
</evidence>
<dbReference type="AlphaFoldDB" id="A0A4V6RHD8"/>
<keyword evidence="3 6" id="KW-0378">Hydrolase</keyword>
<dbReference type="InterPro" id="IPR002641">
    <property type="entry name" value="PNPLA_dom"/>
</dbReference>
<dbReference type="PANTHER" id="PTHR14226">
    <property type="entry name" value="NEUROPATHY TARGET ESTERASE/SWISS CHEESE D.MELANOGASTER"/>
    <property type="match status" value="1"/>
</dbReference>
<comment type="similarity">
    <text evidence="2 7">Belongs to the PLPL family.</text>
</comment>
<comment type="caution">
    <text evidence="6">Lacks conserved residue(s) required for the propagation of feature annotation.</text>
</comment>
<evidence type="ECO:0000256" key="6">
    <source>
        <dbReference type="PROSITE-ProRule" id="PRU01161"/>
    </source>
</evidence>
<keyword evidence="11" id="KW-1185">Reference proteome</keyword>
<dbReference type="GO" id="GO:0016020">
    <property type="term" value="C:membrane"/>
    <property type="evidence" value="ECO:0007669"/>
    <property type="project" value="UniProtKB-SubCell"/>
</dbReference>
<evidence type="ECO:0000256" key="7">
    <source>
        <dbReference type="RuleBase" id="RU362055"/>
    </source>
</evidence>
<feature type="transmembrane region" description="Helical" evidence="7">
    <location>
        <begin position="85"/>
        <end position="111"/>
    </location>
</feature>
<dbReference type="SUPFAM" id="SSF52151">
    <property type="entry name" value="FabD/lysophospholipase-like"/>
    <property type="match status" value="1"/>
</dbReference>
<proteinExistence type="inferred from homology"/>
<feature type="compositionally biased region" description="Basic and acidic residues" evidence="8">
    <location>
        <begin position="628"/>
        <end position="640"/>
    </location>
</feature>
<dbReference type="STRING" id="341454.A0A4V6RHD8"/>
<dbReference type="InterPro" id="IPR050301">
    <property type="entry name" value="NTE"/>
</dbReference>
<reference evidence="10 11" key="1">
    <citation type="submission" date="2019-04" db="EMBL/GenBank/DDBJ databases">
        <title>Comparative genomics and transcriptomics to analyze fruiting body development in filamentous ascomycetes.</title>
        <authorList>
            <consortium name="DOE Joint Genome Institute"/>
            <person name="Lutkenhaus R."/>
            <person name="Traeger S."/>
            <person name="Breuer J."/>
            <person name="Kuo A."/>
            <person name="Lipzen A."/>
            <person name="Pangilinan J."/>
            <person name="Dilworth D."/>
            <person name="Sandor L."/>
            <person name="Poggeler S."/>
            <person name="Barry K."/>
            <person name="Grigoriev I.V."/>
            <person name="Nowrousian M."/>
        </authorList>
    </citation>
    <scope>NUCLEOTIDE SEQUENCE [LARGE SCALE GENOMIC DNA]</scope>
    <source>
        <strain evidence="10 11">CBS 389.68</strain>
    </source>
</reference>
<dbReference type="EMBL" id="ML220128">
    <property type="protein sequence ID" value="TGZ79935.1"/>
    <property type="molecule type" value="Genomic_DNA"/>
</dbReference>
<dbReference type="CDD" id="cd07232">
    <property type="entry name" value="Pat_PLPL"/>
    <property type="match status" value="1"/>
</dbReference>
<feature type="compositionally biased region" description="Acidic residues" evidence="8">
    <location>
        <begin position="641"/>
        <end position="654"/>
    </location>
</feature>
<comment type="subcellular location">
    <subcellularLocation>
        <location evidence="7">Membrane</location>
        <topology evidence="7">Single-pass membrane protein</topology>
    </subcellularLocation>
</comment>
<evidence type="ECO:0000256" key="2">
    <source>
        <dbReference type="ARBA" id="ARBA00006104"/>
    </source>
</evidence>
<dbReference type="EC" id="3.1.1.-" evidence="7"/>
<organism evidence="10 11">
    <name type="scientific">Ascodesmis nigricans</name>
    <dbReference type="NCBI Taxonomy" id="341454"/>
    <lineage>
        <taxon>Eukaryota</taxon>
        <taxon>Fungi</taxon>
        <taxon>Dikarya</taxon>
        <taxon>Ascomycota</taxon>
        <taxon>Pezizomycotina</taxon>
        <taxon>Pezizomycetes</taxon>
        <taxon>Pezizales</taxon>
        <taxon>Ascodesmidaceae</taxon>
        <taxon>Ascodesmis</taxon>
    </lineage>
</organism>
<feature type="domain" description="PNPLA" evidence="9">
    <location>
        <begin position="277"/>
        <end position="469"/>
    </location>
</feature>
<dbReference type="InterPro" id="IPR016035">
    <property type="entry name" value="Acyl_Trfase/lysoPLipase"/>
</dbReference>
<dbReference type="GO" id="GO:0016042">
    <property type="term" value="P:lipid catabolic process"/>
    <property type="evidence" value="ECO:0007669"/>
    <property type="project" value="UniProtKB-UniRule"/>
</dbReference>
<keyword evidence="7" id="KW-0472">Membrane</keyword>
<evidence type="ECO:0000256" key="5">
    <source>
        <dbReference type="ARBA" id="ARBA00023098"/>
    </source>
</evidence>
<feature type="active site" description="Nucleophile" evidence="6">
    <location>
        <position position="310"/>
    </location>
</feature>
<feature type="region of interest" description="Disordered" evidence="8">
    <location>
        <begin position="696"/>
        <end position="715"/>
    </location>
</feature>
<dbReference type="PANTHER" id="PTHR14226:SF66">
    <property type="entry name" value="TRIACYLGLYCEROL LIPASE PTL2"/>
    <property type="match status" value="1"/>
</dbReference>
<dbReference type="InParanoid" id="A0A4V6RHD8"/>
<evidence type="ECO:0000313" key="11">
    <source>
        <dbReference type="Proteomes" id="UP000298138"/>
    </source>
</evidence>
<sequence length="736" mass="83344">MTISPVLDKLPDFDKTFINPADIAAFTAAIHAPPDPASLQRSSIPGSSSDGQFISAHNDWAPLHQKIRKRPKKLSRRRDEAREGFVYTLLKYPLLILVFSWIALLSMLYALTRFYIAAYEYFFSWRGKRAALRRKLRAAESYEEWCRAAEELDRYLGVEKWKEVDEFAYYDSATVKKMVKGLREARLRAEKEEGEAKERASEELRVLVELAGKNNFAGVESARLYSQTYLGTKKLVQEFVDEVQKAIEYFHHPSSLPSEDRRTLFKHLSSNYGRSALCLSGGASFAYYHFGVIKAHLNSNLLPKIITGTSGGALIASLVCTRSDSELRQLLVPELADKLTACHDSTLTWLLRWYRTGARFDATDWASRLVWFTRGSTTFLESYQHTGRSLNISCVPSDPHSPSLLLNHLTAPHCTIFSAVLASAAVPGILNPVVLMTKHPRTGKISPWSFGNKWKDGSLRTDIPLKALNLTFNVNFSLVSQVNPHVNIFFFSSRGAVGRPVTHRRGRGWRGGFLGSAVEQYLKLDLAKWLKVARHLELLPRPMEQDWSAVFLQRFEGSVTVWPKTRWGDFYRILTDPTRDRLKYMLRGGEKAAWPELRMVRNRLVIERAIERGRELTRGTSPSDYDDDITRPEINHHDTASDDLDPLDDDDDEYASASDGNSDPDDGDGDGDDWGVGNLESRRKRFFHNPWVVESEGASGVRARGRERRRSTGGVVGAAVGEGRRRRGWWKGWGGK</sequence>
<feature type="short sequence motif" description="GXSXG" evidence="6">
    <location>
        <begin position="308"/>
        <end position="312"/>
    </location>
</feature>
<dbReference type="PROSITE" id="PS51635">
    <property type="entry name" value="PNPLA"/>
    <property type="match status" value="1"/>
</dbReference>
<dbReference type="GO" id="GO:0006641">
    <property type="term" value="P:triglyceride metabolic process"/>
    <property type="evidence" value="ECO:0007669"/>
    <property type="project" value="UniProtKB-ARBA"/>
</dbReference>
<protein>
    <recommendedName>
        <fullName evidence="7">Patatin-like phospholipase domain-containing protein</fullName>
        <ecNumber evidence="7">3.1.1.-</ecNumber>
    </recommendedName>
</protein>
<keyword evidence="4 6" id="KW-0442">Lipid degradation</keyword>
<name>A0A4V6RHD8_9PEZI</name>
<evidence type="ECO:0000256" key="3">
    <source>
        <dbReference type="ARBA" id="ARBA00022801"/>
    </source>
</evidence>